<dbReference type="EMBL" id="VIXF01000009">
    <property type="protein sequence ID" value="MBN9901687.1"/>
    <property type="molecule type" value="Genomic_DNA"/>
</dbReference>
<dbReference type="SMART" id="SM00758">
    <property type="entry name" value="PA14"/>
    <property type="match status" value="1"/>
</dbReference>
<dbReference type="Gene3D" id="3.90.182.10">
    <property type="entry name" value="Toxin - Anthrax Protective Antigen,domain 1"/>
    <property type="match status" value="1"/>
</dbReference>
<dbReference type="Gene3D" id="2.60.40.1790">
    <property type="entry name" value="Fungal immunomodulatory protein Fve"/>
    <property type="match status" value="1"/>
</dbReference>
<dbReference type="SUPFAM" id="SSF56988">
    <property type="entry name" value="Anthrax protective antigen"/>
    <property type="match status" value="1"/>
</dbReference>
<dbReference type="AlphaFoldDB" id="A0AAW4I373"/>
<dbReference type="InterPro" id="IPR035088">
    <property type="entry name" value="PA_Ca-bd"/>
</dbReference>
<dbReference type="PRINTS" id="PR01391">
    <property type="entry name" value="BINARYTOXINB"/>
</dbReference>
<evidence type="ECO:0000259" key="1">
    <source>
        <dbReference type="PROSITE" id="PS51820"/>
    </source>
</evidence>
<dbReference type="InterPro" id="IPR053742">
    <property type="entry name" value="Fungal_ImmunoLectin_sf"/>
</dbReference>
<reference evidence="2" key="1">
    <citation type="submission" date="2019-07" db="EMBL/GenBank/DDBJ databases">
        <authorList>
            <person name="Lazarte J.N."/>
            <person name="Poliero A."/>
            <person name="Beron C."/>
        </authorList>
    </citation>
    <scope>NUCLEOTIDE SEQUENCE</scope>
    <source>
        <strain evidence="2">FCC7</strain>
    </source>
</reference>
<feature type="domain" description="PA14" evidence="1">
    <location>
        <begin position="46"/>
        <end position="179"/>
    </location>
</feature>
<dbReference type="Pfam" id="PF17476">
    <property type="entry name" value="Binary_toxB_3"/>
    <property type="match status" value="1"/>
</dbReference>
<reference evidence="2" key="2">
    <citation type="journal article" date="2021" name="J. Invertebr. Pathol.">
        <title>Molecular characterization of a Bacillus thuringiensis strain from Argentina, toxic against Lepidoptera and Coleoptera, based on its whole-genome and Cry protein analysis.</title>
        <authorList>
            <person name="Nicolas Lazarte J."/>
            <person name="Pia Valacco M."/>
            <person name="Moreno S."/>
            <person name="Salerno G.L."/>
            <person name="Beron C.M."/>
        </authorList>
    </citation>
    <scope>NUCLEOTIDE SEQUENCE</scope>
    <source>
        <strain evidence="2">FCC7</strain>
    </source>
</reference>
<dbReference type="InterPro" id="IPR027439">
    <property type="entry name" value="PA_heptamer_dom"/>
</dbReference>
<protein>
    <recommendedName>
        <fullName evidence="1">PA14 domain-containing protein</fullName>
    </recommendedName>
</protein>
<dbReference type="InterPro" id="IPR011658">
    <property type="entry name" value="PA14_dom"/>
</dbReference>
<dbReference type="Proteomes" id="UP000775627">
    <property type="component" value="Unassembled WGS sequence"/>
</dbReference>
<gene>
    <name evidence="2" type="ORF">FME64_31095</name>
</gene>
<dbReference type="InterPro" id="IPR037149">
    <property type="entry name" value="PA_heptamer_dom_sf"/>
</dbReference>
<evidence type="ECO:0000313" key="2">
    <source>
        <dbReference type="EMBL" id="MBN9901687.1"/>
    </source>
</evidence>
<dbReference type="InterPro" id="IPR035331">
    <property type="entry name" value="Binary_toxB_3"/>
</dbReference>
<dbReference type="Gene3D" id="2.60.120.240">
    <property type="entry name" value="Protective antigen, heptamerisation domain"/>
    <property type="match status" value="1"/>
</dbReference>
<dbReference type="Pfam" id="PF17475">
    <property type="entry name" value="Binary_toxB_2"/>
    <property type="match status" value="1"/>
</dbReference>
<evidence type="ECO:0000313" key="3">
    <source>
        <dbReference type="Proteomes" id="UP000775627"/>
    </source>
</evidence>
<dbReference type="Pfam" id="PF07691">
    <property type="entry name" value="PA14"/>
    <property type="match status" value="1"/>
</dbReference>
<dbReference type="GO" id="GO:0005576">
    <property type="term" value="C:extracellular region"/>
    <property type="evidence" value="ECO:0007669"/>
    <property type="project" value="InterPro"/>
</dbReference>
<dbReference type="InterPro" id="IPR003896">
    <property type="entry name" value="Bacterial_exotoxin_B"/>
</dbReference>
<organism evidence="2 3">
    <name type="scientific">Bacillus thuringiensis</name>
    <dbReference type="NCBI Taxonomy" id="1428"/>
    <lineage>
        <taxon>Bacteria</taxon>
        <taxon>Bacillati</taxon>
        <taxon>Bacillota</taxon>
        <taxon>Bacilli</taxon>
        <taxon>Bacillales</taxon>
        <taxon>Bacillaceae</taxon>
        <taxon>Bacillus</taxon>
        <taxon>Bacillus cereus group</taxon>
    </lineage>
</organism>
<dbReference type="RefSeq" id="WP_206906277.1">
    <property type="nucleotide sequence ID" value="NZ_VIXF01000009.1"/>
</dbReference>
<proteinExistence type="predicted"/>
<comment type="caution">
    <text evidence="2">The sequence shown here is derived from an EMBL/GenBank/DDBJ whole genome shotgun (WGS) entry which is preliminary data.</text>
</comment>
<dbReference type="PROSITE" id="PS51820">
    <property type="entry name" value="PA14"/>
    <property type="match status" value="1"/>
</dbReference>
<dbReference type="Pfam" id="PF03495">
    <property type="entry name" value="Binary_toxB"/>
    <property type="match status" value="1"/>
</dbReference>
<sequence>MKKQIVSVVACTVLAPMFLHGNGNTVYADNKTKQISPTLEDQQKEMDRKGLLGYYYKEKDFNNLILFAPTRENTLRYDQQTANALLDKKQQNYQSIRWVGQLQSKETGDFTFHLSEDEYAMIELNGKVISNKGKEKQVVHLEKGQLVPIKIEYQADKPIDMDSEIFKNLKLFKVDAQQQSHHIQLDELRNPEFNKKETQEFLKKAASSNLFTQKVKSTKNEDDDTDGDSISDGFEENGYTIQDKHAVKWDDSLASKGYTKFVSNPLDTHTVGDPYTDYEKAARDLDLSNAKETFNPLVAAFPSVNVSMEKVILSPNENLSNSVESHSSTNWSYTNTEGASVEAGIGPKGLSFGVSANYQHSETVGHEWGTSTGNTSQFNTASAGYLNANVRYNNVGTGAIYDVKPTTSFVLNKDTIATITAKSNSTALSISPGQSYPKQGQNGIAITSMDDFNSHPITLNKQQVGQLLNNTPIMLETDQTDGVYKVRDAHGNIATGGTWNGVTQQIEAKTASIIIDDGTRVAEKRVAAKDYTHPEDKTPELTLKDALKLSYPDQIKEKDGLLYYNDKPIYESSVMTYLDENTAKEVKKQINDTTGKFKDVQHLYDVKLTPKMNFTIKMAVLYDGAEGEASTGIIPLGKWNNAAIGGAANTGQNSYESLSAGFTPSLQLSSEAKSKLKKNTTYYLSMYLRSQANNSPTIEIRGEKNIEIASKKVTLNANYTKVDILVKNSENNPVNQIVINPNSTNHSINWDDVTITEVSAMKPKDFSNDDIKKIYKDYTEVKNGSYLDAVTFKNIKPLQNYVTKYRVKNRSAIPGLGVIPIDKTLDSGPVNNNGDVKVNLRDYSSNGINTAIEKVDIYAITNDGREILIYSS</sequence>
<dbReference type="Gene3D" id="3.10.20.110">
    <property type="match status" value="1"/>
</dbReference>
<accession>A0AAW4I373</accession>
<dbReference type="InterPro" id="IPR037524">
    <property type="entry name" value="PA14/GLEYA"/>
</dbReference>
<name>A0AAW4I373_BACTU</name>
<dbReference type="GO" id="GO:0051260">
    <property type="term" value="P:protein homooligomerization"/>
    <property type="evidence" value="ECO:0007669"/>
    <property type="project" value="InterPro"/>
</dbReference>